<feature type="chain" id="PRO_5041337564" evidence="3">
    <location>
        <begin position="24"/>
        <end position="382"/>
    </location>
</feature>
<dbReference type="PANTHER" id="PTHR30483:SF38">
    <property type="entry name" value="BLR7848 PROTEIN"/>
    <property type="match status" value="1"/>
</dbReference>
<evidence type="ECO:0000256" key="1">
    <source>
        <dbReference type="ARBA" id="ARBA00010062"/>
    </source>
</evidence>
<reference evidence="5" key="1">
    <citation type="submission" date="2022-09" db="EMBL/GenBank/DDBJ databases">
        <title>Intensive care unit water sources are persistently colonized with multi-drug resistant bacteria and are the site of extensive horizontal gene transfer of antibiotic resistance genes.</title>
        <authorList>
            <person name="Diorio-Toth L."/>
        </authorList>
    </citation>
    <scope>NUCLEOTIDE SEQUENCE</scope>
    <source>
        <strain evidence="5">GD03704</strain>
    </source>
</reference>
<organism evidence="5 6">
    <name type="scientific">Ectopseudomonas oleovorans</name>
    <name type="common">Pseudomonas oleovorans</name>
    <dbReference type="NCBI Taxonomy" id="301"/>
    <lineage>
        <taxon>Bacteria</taxon>
        <taxon>Pseudomonadati</taxon>
        <taxon>Pseudomonadota</taxon>
        <taxon>Gammaproteobacteria</taxon>
        <taxon>Pseudomonadales</taxon>
        <taxon>Pseudomonadaceae</taxon>
        <taxon>Ectopseudomonas</taxon>
    </lineage>
</organism>
<evidence type="ECO:0000313" key="5">
    <source>
        <dbReference type="EMBL" id="MDH1339304.1"/>
    </source>
</evidence>
<evidence type="ECO:0000256" key="2">
    <source>
        <dbReference type="ARBA" id="ARBA00022729"/>
    </source>
</evidence>
<evidence type="ECO:0000256" key="3">
    <source>
        <dbReference type="SAM" id="SignalP"/>
    </source>
</evidence>
<gene>
    <name evidence="5" type="ORF">N5J11_08640</name>
</gene>
<dbReference type="PANTHER" id="PTHR30483">
    <property type="entry name" value="LEUCINE-SPECIFIC-BINDING PROTEIN"/>
    <property type="match status" value="1"/>
</dbReference>
<name>A0AA42TYD2_ECTOL</name>
<dbReference type="InterPro" id="IPR028081">
    <property type="entry name" value="Leu-bd"/>
</dbReference>
<dbReference type="RefSeq" id="WP_279534141.1">
    <property type="nucleotide sequence ID" value="NZ_CP104579.1"/>
</dbReference>
<dbReference type="Proteomes" id="UP001161697">
    <property type="component" value="Unassembled WGS sequence"/>
</dbReference>
<dbReference type="InterPro" id="IPR051010">
    <property type="entry name" value="BCAA_transport"/>
</dbReference>
<dbReference type="Gene3D" id="3.40.50.2300">
    <property type="match status" value="2"/>
</dbReference>
<keyword evidence="2 3" id="KW-0732">Signal</keyword>
<evidence type="ECO:0000259" key="4">
    <source>
        <dbReference type="Pfam" id="PF13458"/>
    </source>
</evidence>
<sequence>MLFKKAVSTLMLSALYASMAAQAEVKVGVITSSTGPIALVGIPQKNSVALMPTEAGGETIRYISLDDASDPTASVKAFKKLLDEENVDAIIGPSGSPNAMGVIQFAAESGTPMLAPVGTAAVVLPMTEQKKWVFKTTQNDDLIAAALIEHMTKTGVKTLGLVGTADPYGENWGKVMSELAANNGIKIVANERFQRQDTSMTGQGLKIIAQRPDAVLVAAPGSSAVMPQTTLFDQGYKGQVYQTHGAALPAFLQLGGKKVEGTILAASLMLVIDEVPDSHPSKAVARTYIDAYTKLNGREPATFGANVYDAGLLLEKAIPTALQSGKPGTAEFRAALRDALEQTHELAATQGVYNMTAEDHSGFDERGRELITVKGGKWVLLK</sequence>
<protein>
    <submittedName>
        <fullName evidence="5">ABC transporter substrate-binding protein</fullName>
    </submittedName>
</protein>
<dbReference type="CDD" id="cd06333">
    <property type="entry name" value="PBP1_ABC_RPA1789-like"/>
    <property type="match status" value="1"/>
</dbReference>
<dbReference type="AlphaFoldDB" id="A0AA42TYD2"/>
<dbReference type="Pfam" id="PF13458">
    <property type="entry name" value="Peripla_BP_6"/>
    <property type="match status" value="1"/>
</dbReference>
<proteinExistence type="inferred from homology"/>
<accession>A0AA42TYD2</accession>
<dbReference type="EMBL" id="JAOCJE010000001">
    <property type="protein sequence ID" value="MDH1339304.1"/>
    <property type="molecule type" value="Genomic_DNA"/>
</dbReference>
<dbReference type="SUPFAM" id="SSF53822">
    <property type="entry name" value="Periplasmic binding protein-like I"/>
    <property type="match status" value="1"/>
</dbReference>
<comment type="similarity">
    <text evidence="1">Belongs to the leucine-binding protein family.</text>
</comment>
<comment type="caution">
    <text evidence="5">The sequence shown here is derived from an EMBL/GenBank/DDBJ whole genome shotgun (WGS) entry which is preliminary data.</text>
</comment>
<dbReference type="InterPro" id="IPR028082">
    <property type="entry name" value="Peripla_BP_I"/>
</dbReference>
<feature type="domain" description="Leucine-binding protein" evidence="4">
    <location>
        <begin position="24"/>
        <end position="361"/>
    </location>
</feature>
<evidence type="ECO:0000313" key="6">
    <source>
        <dbReference type="Proteomes" id="UP001161697"/>
    </source>
</evidence>
<feature type="signal peptide" evidence="3">
    <location>
        <begin position="1"/>
        <end position="23"/>
    </location>
</feature>